<accession>A0A1N6EB26</accession>
<dbReference type="AlphaFoldDB" id="A0A1N6EB26"/>
<keyword evidence="3" id="KW-1185">Reference proteome</keyword>
<organism evidence="2 3">
    <name type="scientific">Halodesulfovibrio marinisediminis DSM 17456</name>
    <dbReference type="NCBI Taxonomy" id="1121457"/>
    <lineage>
        <taxon>Bacteria</taxon>
        <taxon>Pseudomonadati</taxon>
        <taxon>Thermodesulfobacteriota</taxon>
        <taxon>Desulfovibrionia</taxon>
        <taxon>Desulfovibrionales</taxon>
        <taxon>Desulfovibrionaceae</taxon>
        <taxon>Halodesulfovibrio</taxon>
    </lineage>
</organism>
<evidence type="ECO:0000313" key="3">
    <source>
        <dbReference type="Proteomes" id="UP000184694"/>
    </source>
</evidence>
<evidence type="ECO:0000256" key="1">
    <source>
        <dbReference type="SAM" id="MobiDB-lite"/>
    </source>
</evidence>
<feature type="region of interest" description="Disordered" evidence="1">
    <location>
        <begin position="1"/>
        <end position="29"/>
    </location>
</feature>
<proteinExistence type="predicted"/>
<dbReference type="RefSeq" id="WP_074215678.1">
    <property type="nucleotide sequence ID" value="NZ_FSRG01000003.1"/>
</dbReference>
<dbReference type="Proteomes" id="UP000184694">
    <property type="component" value="Unassembled WGS sequence"/>
</dbReference>
<feature type="compositionally biased region" description="Basic residues" evidence="1">
    <location>
        <begin position="1"/>
        <end position="20"/>
    </location>
</feature>
<evidence type="ECO:0000313" key="2">
    <source>
        <dbReference type="EMBL" id="SIN80117.1"/>
    </source>
</evidence>
<protein>
    <submittedName>
        <fullName evidence="2">Uncharacterized protein</fullName>
    </submittedName>
</protein>
<gene>
    <name evidence="2" type="ORF">SAMN02745161_0841</name>
</gene>
<dbReference type="EMBL" id="FSRG01000003">
    <property type="protein sequence ID" value="SIN80117.1"/>
    <property type="molecule type" value="Genomic_DNA"/>
</dbReference>
<reference evidence="3" key="1">
    <citation type="submission" date="2016-11" db="EMBL/GenBank/DDBJ databases">
        <authorList>
            <person name="Varghese N."/>
            <person name="Submissions S."/>
        </authorList>
    </citation>
    <scope>NUCLEOTIDE SEQUENCE [LARGE SCALE GENOMIC DNA]</scope>
    <source>
        <strain evidence="3">DSM 17456</strain>
    </source>
</reference>
<sequence length="123" mass="14650">MNKREKHSRNRKRHHRKARTQGKESIVESEASMIKDEVEHSLMDTHLQESFFDPHSFKDKDWLGLGPLGPKSRTTHSLIDIVREQKLRRHDVKIYWKAVKYEEGHLHPGEVIRKKDIIPPDRE</sequence>
<name>A0A1N6EB26_9BACT</name>